<comment type="subcellular location">
    <subcellularLocation>
        <location evidence="8">Cytoplasm</location>
    </subcellularLocation>
</comment>
<feature type="binding site" evidence="8 9">
    <location>
        <position position="99"/>
    </location>
    <ligand>
        <name>ATP</name>
        <dbReference type="ChEBI" id="CHEBI:30616"/>
    </ligand>
</feature>
<dbReference type="GO" id="GO:0006228">
    <property type="term" value="P:UTP biosynthetic process"/>
    <property type="evidence" value="ECO:0007669"/>
    <property type="project" value="UniProtKB-UniRule"/>
</dbReference>
<dbReference type="PRINTS" id="PR01243">
    <property type="entry name" value="NUCDPKINASE"/>
</dbReference>
<evidence type="ECO:0000256" key="9">
    <source>
        <dbReference type="PROSITE-ProRule" id="PRU00706"/>
    </source>
</evidence>
<gene>
    <name evidence="8" type="primary">ndk</name>
    <name evidence="12" type="ORF">ABI_33820</name>
</gene>
<evidence type="ECO:0000313" key="12">
    <source>
        <dbReference type="EMBL" id="EGF90361.1"/>
    </source>
</evidence>
<dbReference type="PANTHER" id="PTHR46161:SF3">
    <property type="entry name" value="NUCLEOSIDE DIPHOSPHATE KINASE DDB_G0292928-RELATED"/>
    <property type="match status" value="1"/>
</dbReference>
<dbReference type="HOGENOM" id="CLU_060216_8_1_5"/>
<evidence type="ECO:0000259" key="11">
    <source>
        <dbReference type="SMART" id="SM00562"/>
    </source>
</evidence>
<keyword evidence="3 8" id="KW-0808">Transferase</keyword>
<dbReference type="GO" id="GO:0005737">
    <property type="term" value="C:cytoplasm"/>
    <property type="evidence" value="ECO:0007669"/>
    <property type="project" value="UniProtKB-SubCell"/>
</dbReference>
<dbReference type="Proteomes" id="UP000006512">
    <property type="component" value="Unassembled WGS sequence"/>
</dbReference>
<dbReference type="CDD" id="cd04413">
    <property type="entry name" value="NDPk_I"/>
    <property type="match status" value="1"/>
</dbReference>
<dbReference type="GO" id="GO:0006183">
    <property type="term" value="P:GTP biosynthetic process"/>
    <property type="evidence" value="ECO:0007669"/>
    <property type="project" value="UniProtKB-UniRule"/>
</dbReference>
<feature type="binding site" evidence="8 9">
    <location>
        <position position="93"/>
    </location>
    <ligand>
        <name>ATP</name>
        <dbReference type="ChEBI" id="CHEBI:30616"/>
    </ligand>
</feature>
<reference evidence="13" key="1">
    <citation type="submission" date="2011-03" db="EMBL/GenBank/DDBJ databases">
        <title>Draft genome sequence of Brevundimonas diminuta.</title>
        <authorList>
            <person name="Brown P.J.B."/>
            <person name="Buechlein A."/>
            <person name="Hemmerich C."/>
            <person name="Brun Y.V."/>
        </authorList>
    </citation>
    <scope>NUCLEOTIDE SEQUENCE [LARGE SCALE GENOMIC DNA]</scope>
    <source>
        <strain evidence="13">C19</strain>
    </source>
</reference>
<comment type="subunit">
    <text evidence="8">Homotetramer.</text>
</comment>
<dbReference type="HAMAP" id="MF_00451">
    <property type="entry name" value="NDP_kinase"/>
    <property type="match status" value="1"/>
</dbReference>
<keyword evidence="13" id="KW-1185">Reference proteome</keyword>
<keyword evidence="6 8" id="KW-0067">ATP-binding</keyword>
<dbReference type="eggNOG" id="COG0105">
    <property type="taxonomic scope" value="Bacteria"/>
</dbReference>
<feature type="binding site" evidence="8 9">
    <location>
        <position position="65"/>
    </location>
    <ligand>
        <name>ATP</name>
        <dbReference type="ChEBI" id="CHEBI:30616"/>
    </ligand>
</feature>
<dbReference type="GO" id="GO:0006241">
    <property type="term" value="P:CTP biosynthetic process"/>
    <property type="evidence" value="ECO:0007669"/>
    <property type="project" value="UniProtKB-UniRule"/>
</dbReference>
<comment type="catalytic activity">
    <reaction evidence="8">
        <text>a ribonucleoside 5'-diphosphate + ATP = a ribonucleoside 5'-triphosphate + ADP</text>
        <dbReference type="Rhea" id="RHEA:18113"/>
        <dbReference type="ChEBI" id="CHEBI:30616"/>
        <dbReference type="ChEBI" id="CHEBI:57930"/>
        <dbReference type="ChEBI" id="CHEBI:61557"/>
        <dbReference type="ChEBI" id="CHEBI:456216"/>
        <dbReference type="EC" id="2.7.4.6"/>
    </reaction>
</comment>
<dbReference type="GO" id="GO:0046872">
    <property type="term" value="F:metal ion binding"/>
    <property type="evidence" value="ECO:0007669"/>
    <property type="project" value="UniProtKB-KW"/>
</dbReference>
<keyword evidence="7 8" id="KW-0546">Nucleotide metabolism</keyword>
<feature type="domain" description="Nucleoside diphosphate kinase-like" evidence="11">
    <location>
        <begin position="9"/>
        <end position="146"/>
    </location>
</feature>
<proteinExistence type="inferred from homology"/>
<dbReference type="Pfam" id="PF00334">
    <property type="entry name" value="NDK"/>
    <property type="match status" value="1"/>
</dbReference>
<feature type="binding site" evidence="8 9">
    <location>
        <position position="120"/>
    </location>
    <ligand>
        <name>ATP</name>
        <dbReference type="ChEBI" id="CHEBI:30616"/>
    </ligand>
</feature>
<evidence type="ECO:0000256" key="5">
    <source>
        <dbReference type="ARBA" id="ARBA00022777"/>
    </source>
</evidence>
<evidence type="ECO:0000256" key="10">
    <source>
        <dbReference type="RuleBase" id="RU004011"/>
    </source>
</evidence>
<dbReference type="EC" id="2.7.4.6" evidence="8"/>
<dbReference type="PANTHER" id="PTHR46161">
    <property type="entry name" value="NUCLEOSIDE DIPHOSPHATE KINASE"/>
    <property type="match status" value="1"/>
</dbReference>
<evidence type="ECO:0000313" key="13">
    <source>
        <dbReference type="Proteomes" id="UP000006512"/>
    </source>
</evidence>
<keyword evidence="8" id="KW-0460">Magnesium</keyword>
<keyword evidence="5 8" id="KW-0418">Kinase</keyword>
<evidence type="ECO:0000256" key="8">
    <source>
        <dbReference type="HAMAP-Rule" id="MF_00451"/>
    </source>
</evidence>
<name>F4QQ74_9CAUL</name>
<evidence type="ECO:0000256" key="6">
    <source>
        <dbReference type="ARBA" id="ARBA00022840"/>
    </source>
</evidence>
<dbReference type="NCBIfam" id="NF001908">
    <property type="entry name" value="PRK00668.1"/>
    <property type="match status" value="1"/>
</dbReference>
<dbReference type="InterPro" id="IPR036850">
    <property type="entry name" value="NDK-like_dom_sf"/>
</dbReference>
<sequence>MQNKMELYMSRTFSIIKPDATRRNLTGAINAVIEAAGLRIVAQRRIKLTQAQAETFYGVHSERSFFGELVAQMTSEPVVVQVLEADNAVPKYREVMGATNPENAAEGTIRKLFALNVGENSVHGSDSDENAALEIAQFFAEEEIVG</sequence>
<comment type="catalytic activity">
    <reaction evidence="8">
        <text>a 2'-deoxyribonucleoside 5'-diphosphate + ATP = a 2'-deoxyribonucleoside 5'-triphosphate + ADP</text>
        <dbReference type="Rhea" id="RHEA:44640"/>
        <dbReference type="ChEBI" id="CHEBI:30616"/>
        <dbReference type="ChEBI" id="CHEBI:61560"/>
        <dbReference type="ChEBI" id="CHEBI:73316"/>
        <dbReference type="ChEBI" id="CHEBI:456216"/>
        <dbReference type="EC" id="2.7.4.6"/>
    </reaction>
</comment>
<comment type="function">
    <text evidence="8">Major role in the synthesis of nucleoside triphosphates other than ATP. The ATP gamma phosphate is transferred to the NDP beta phosphate via a ping-pong mechanism, using a phosphorylated active-site intermediate.</text>
</comment>
<keyword evidence="2 8" id="KW-0597">Phosphoprotein</keyword>
<keyword evidence="4 8" id="KW-0547">Nucleotide-binding</keyword>
<dbReference type="STRING" id="715226.ABI_33820"/>
<dbReference type="AlphaFoldDB" id="F4QQ74"/>
<evidence type="ECO:0000256" key="2">
    <source>
        <dbReference type="ARBA" id="ARBA00022553"/>
    </source>
</evidence>
<protein>
    <recommendedName>
        <fullName evidence="8">Nucleoside diphosphate kinase</fullName>
        <shortName evidence="8">NDK</shortName>
        <shortName evidence="8">NDP kinase</shortName>
        <ecNumber evidence="8">2.7.4.6</ecNumber>
    </recommendedName>
    <alternativeName>
        <fullName evidence="8">Nucleoside-2-P kinase</fullName>
    </alternativeName>
</protein>
<feature type="binding site" evidence="8 9">
    <location>
        <position position="17"/>
    </location>
    <ligand>
        <name>ATP</name>
        <dbReference type="ChEBI" id="CHEBI:30616"/>
    </ligand>
</feature>
<comment type="similarity">
    <text evidence="1 8 9 10">Belongs to the NDK family.</text>
</comment>
<dbReference type="PROSITE" id="PS51374">
    <property type="entry name" value="NDPK_LIKE"/>
    <property type="match status" value="1"/>
</dbReference>
<evidence type="ECO:0000256" key="4">
    <source>
        <dbReference type="ARBA" id="ARBA00022741"/>
    </source>
</evidence>
<organism evidence="12 13">
    <name type="scientific">Asticcacaulis biprosthecium C19</name>
    <dbReference type="NCBI Taxonomy" id="715226"/>
    <lineage>
        <taxon>Bacteria</taxon>
        <taxon>Pseudomonadati</taxon>
        <taxon>Pseudomonadota</taxon>
        <taxon>Alphaproteobacteria</taxon>
        <taxon>Caulobacterales</taxon>
        <taxon>Caulobacteraceae</taxon>
        <taxon>Asticcacaulis</taxon>
    </lineage>
</organism>
<feature type="active site" description="Pros-phosphohistidine intermediate" evidence="8 9">
    <location>
        <position position="123"/>
    </location>
</feature>
<dbReference type="InterPro" id="IPR034907">
    <property type="entry name" value="NDK-like_dom"/>
</dbReference>
<evidence type="ECO:0000256" key="3">
    <source>
        <dbReference type="ARBA" id="ARBA00022679"/>
    </source>
</evidence>
<dbReference type="SMART" id="SM00562">
    <property type="entry name" value="NDK"/>
    <property type="match status" value="1"/>
</dbReference>
<dbReference type="GO" id="GO:0005524">
    <property type="term" value="F:ATP binding"/>
    <property type="evidence" value="ECO:0007669"/>
    <property type="project" value="UniProtKB-UniRule"/>
</dbReference>
<dbReference type="SUPFAM" id="SSF54919">
    <property type="entry name" value="Nucleoside diphosphate kinase, NDK"/>
    <property type="match status" value="1"/>
</dbReference>
<keyword evidence="8" id="KW-0479">Metal-binding</keyword>
<evidence type="ECO:0000256" key="1">
    <source>
        <dbReference type="ARBA" id="ARBA00008142"/>
    </source>
</evidence>
<comment type="cofactor">
    <cofactor evidence="8">
        <name>Mg(2+)</name>
        <dbReference type="ChEBI" id="CHEBI:18420"/>
    </cofactor>
</comment>
<accession>F4QQ74</accession>
<keyword evidence="8" id="KW-0963">Cytoplasm</keyword>
<dbReference type="GO" id="GO:0004550">
    <property type="term" value="F:nucleoside diphosphate kinase activity"/>
    <property type="evidence" value="ECO:0007669"/>
    <property type="project" value="UniProtKB-UniRule"/>
</dbReference>
<dbReference type="InterPro" id="IPR001564">
    <property type="entry name" value="Nucleoside_diP_kinase"/>
</dbReference>
<dbReference type="Gene3D" id="3.30.70.141">
    <property type="entry name" value="Nucleoside diphosphate kinase-like domain"/>
    <property type="match status" value="1"/>
</dbReference>
<evidence type="ECO:0000256" key="7">
    <source>
        <dbReference type="ARBA" id="ARBA00023080"/>
    </source>
</evidence>
<feature type="binding site" evidence="8 9">
    <location>
        <position position="110"/>
    </location>
    <ligand>
        <name>ATP</name>
        <dbReference type="ChEBI" id="CHEBI:30616"/>
    </ligand>
</feature>
<dbReference type="EMBL" id="GL883079">
    <property type="protein sequence ID" value="EGF90361.1"/>
    <property type="molecule type" value="Genomic_DNA"/>
</dbReference>